<feature type="domain" description="N-acetyltransferase" evidence="3">
    <location>
        <begin position="19"/>
        <end position="175"/>
    </location>
</feature>
<dbReference type="AlphaFoldDB" id="A0A7G9GME3"/>
<dbReference type="PANTHER" id="PTHR43800">
    <property type="entry name" value="PEPTIDYL-LYSINE N-ACETYLTRANSFERASE YJAB"/>
    <property type="match status" value="1"/>
</dbReference>
<protein>
    <submittedName>
        <fullName evidence="4">GNAT family N-acetyltransferase</fullName>
    </submittedName>
</protein>
<dbReference type="EMBL" id="CP060636">
    <property type="protein sequence ID" value="QNM11975.1"/>
    <property type="molecule type" value="Genomic_DNA"/>
</dbReference>
<sequence length="177" mass="20934">MEIRQLDQSYQGMPIHFVVKTDGYFHADIKQTNDQFGVIFHYTPFSEQKIYHFDDVLMSEWLDEPIVYGAFEQNEFVGFVELNKEWNQRLRITNIFVKEEKRHDGIGTILMKHAKAYAASQNMRGIVLETQSYNVPAIRFYQKHGFLFLGCDLSAFSNEDVKHQEIRLEMCYQMENS</sequence>
<dbReference type="Pfam" id="PF00583">
    <property type="entry name" value="Acetyltransf_1"/>
    <property type="match status" value="1"/>
</dbReference>
<proteinExistence type="predicted"/>
<dbReference type="KEGG" id="ehn:H9Q80_17295"/>
<reference evidence="4 5" key="1">
    <citation type="submission" date="2020-08" db="EMBL/GenBank/DDBJ databases">
        <authorList>
            <person name="Liu C."/>
            <person name="Sun Q."/>
        </authorList>
    </citation>
    <scope>NUCLEOTIDE SEQUENCE [LARGE SCALE GENOMIC DNA]</scope>
    <source>
        <strain evidence="4 5">NSJ-61</strain>
    </source>
</reference>
<dbReference type="Proteomes" id="UP000515856">
    <property type="component" value="Chromosome"/>
</dbReference>
<evidence type="ECO:0000256" key="2">
    <source>
        <dbReference type="ARBA" id="ARBA00023315"/>
    </source>
</evidence>
<dbReference type="SUPFAM" id="SSF55729">
    <property type="entry name" value="Acyl-CoA N-acyltransferases (Nat)"/>
    <property type="match status" value="1"/>
</dbReference>
<dbReference type="PANTHER" id="PTHR43800:SF1">
    <property type="entry name" value="PEPTIDYL-LYSINE N-ACETYLTRANSFERASE YJAB"/>
    <property type="match status" value="1"/>
</dbReference>
<organism evidence="4 5">
    <name type="scientific">[Eubacterium] hominis</name>
    <dbReference type="NCBI Taxonomy" id="2764325"/>
    <lineage>
        <taxon>Bacteria</taxon>
        <taxon>Bacillati</taxon>
        <taxon>Bacillota</taxon>
        <taxon>Erysipelotrichia</taxon>
        <taxon>Erysipelotrichales</taxon>
        <taxon>Erysipelotrichaceae</taxon>
        <taxon>Amedibacillus</taxon>
    </lineage>
</organism>
<dbReference type="GO" id="GO:0016747">
    <property type="term" value="F:acyltransferase activity, transferring groups other than amino-acyl groups"/>
    <property type="evidence" value="ECO:0007669"/>
    <property type="project" value="InterPro"/>
</dbReference>
<keyword evidence="1 4" id="KW-0808">Transferase</keyword>
<dbReference type="InterPro" id="IPR016181">
    <property type="entry name" value="Acyl_CoA_acyltransferase"/>
</dbReference>
<dbReference type="Gene3D" id="3.40.630.30">
    <property type="match status" value="1"/>
</dbReference>
<gene>
    <name evidence="4" type="ORF">H9Q80_17295</name>
</gene>
<evidence type="ECO:0000313" key="5">
    <source>
        <dbReference type="Proteomes" id="UP000515856"/>
    </source>
</evidence>
<dbReference type="InterPro" id="IPR000182">
    <property type="entry name" value="GNAT_dom"/>
</dbReference>
<evidence type="ECO:0000259" key="3">
    <source>
        <dbReference type="PROSITE" id="PS51186"/>
    </source>
</evidence>
<dbReference type="RefSeq" id="WP_117454737.1">
    <property type="nucleotide sequence ID" value="NZ_CP060636.1"/>
</dbReference>
<keyword evidence="2" id="KW-0012">Acyltransferase</keyword>
<evidence type="ECO:0000313" key="4">
    <source>
        <dbReference type="EMBL" id="QNM11975.1"/>
    </source>
</evidence>
<keyword evidence="5" id="KW-1185">Reference proteome</keyword>
<dbReference type="PROSITE" id="PS51186">
    <property type="entry name" value="GNAT"/>
    <property type="match status" value="1"/>
</dbReference>
<name>A0A7G9GME3_9FIRM</name>
<evidence type="ECO:0000256" key="1">
    <source>
        <dbReference type="ARBA" id="ARBA00022679"/>
    </source>
</evidence>
<dbReference type="CDD" id="cd04301">
    <property type="entry name" value="NAT_SF"/>
    <property type="match status" value="1"/>
</dbReference>
<accession>A0A7G9GME3</accession>